<reference evidence="3" key="1">
    <citation type="journal article" date="2022" name="Int. J. Mol. Sci.">
        <title>Draft Genome of Tanacetum Coccineum: Genomic Comparison of Closely Related Tanacetum-Family Plants.</title>
        <authorList>
            <person name="Yamashiro T."/>
            <person name="Shiraishi A."/>
            <person name="Nakayama K."/>
            <person name="Satake H."/>
        </authorList>
    </citation>
    <scope>NUCLEOTIDE SEQUENCE</scope>
</reference>
<sequence length="85" mass="9182">MAASAKAGMEKAKATVQEKGEKMTAHDPTQKEMTREKKEERKHEAEYEKQAAKEHNAAKTATTGTTGTGYSTTGGVTGHHTGTYR</sequence>
<comment type="similarity">
    <text evidence="1">Belongs to the LEA type 1 family.</text>
</comment>
<organism evidence="3 4">
    <name type="scientific">Tanacetum coccineum</name>
    <dbReference type="NCBI Taxonomy" id="301880"/>
    <lineage>
        <taxon>Eukaryota</taxon>
        <taxon>Viridiplantae</taxon>
        <taxon>Streptophyta</taxon>
        <taxon>Embryophyta</taxon>
        <taxon>Tracheophyta</taxon>
        <taxon>Spermatophyta</taxon>
        <taxon>Magnoliopsida</taxon>
        <taxon>eudicotyledons</taxon>
        <taxon>Gunneridae</taxon>
        <taxon>Pentapetalae</taxon>
        <taxon>asterids</taxon>
        <taxon>campanulids</taxon>
        <taxon>Asterales</taxon>
        <taxon>Asteraceae</taxon>
        <taxon>Asteroideae</taxon>
        <taxon>Anthemideae</taxon>
        <taxon>Anthemidinae</taxon>
        <taxon>Tanacetum</taxon>
    </lineage>
</organism>
<reference evidence="3" key="2">
    <citation type="submission" date="2022-01" db="EMBL/GenBank/DDBJ databases">
        <authorList>
            <person name="Yamashiro T."/>
            <person name="Shiraishi A."/>
            <person name="Satake H."/>
            <person name="Nakayama K."/>
        </authorList>
    </citation>
    <scope>NUCLEOTIDE SEQUENCE</scope>
</reference>
<evidence type="ECO:0000256" key="1">
    <source>
        <dbReference type="ARBA" id="ARBA00010975"/>
    </source>
</evidence>
<keyword evidence="4" id="KW-1185">Reference proteome</keyword>
<feature type="compositionally biased region" description="Low complexity" evidence="2">
    <location>
        <begin position="60"/>
        <end position="85"/>
    </location>
</feature>
<dbReference type="PANTHER" id="PTHR33493:SF2">
    <property type="entry name" value="LATE EMBRYOGENESIS ABUNDANT PROTEIN 46"/>
    <property type="match status" value="1"/>
</dbReference>
<evidence type="ECO:0000256" key="2">
    <source>
        <dbReference type="SAM" id="MobiDB-lite"/>
    </source>
</evidence>
<dbReference type="EMBL" id="BQNB010014903">
    <property type="protein sequence ID" value="GJT33720.1"/>
    <property type="molecule type" value="Genomic_DNA"/>
</dbReference>
<evidence type="ECO:0000313" key="3">
    <source>
        <dbReference type="EMBL" id="GJT33720.1"/>
    </source>
</evidence>
<dbReference type="Proteomes" id="UP001151760">
    <property type="component" value="Unassembled WGS sequence"/>
</dbReference>
<feature type="region of interest" description="Disordered" evidence="2">
    <location>
        <begin position="1"/>
        <end position="85"/>
    </location>
</feature>
<protein>
    <submittedName>
        <fullName evidence="3">11 kDa late embryogenesis abundant protein-like protein</fullName>
    </submittedName>
</protein>
<feature type="compositionally biased region" description="Basic and acidic residues" evidence="2">
    <location>
        <begin position="8"/>
        <end position="57"/>
    </location>
</feature>
<proteinExistence type="inferred from homology"/>
<dbReference type="InterPro" id="IPR005513">
    <property type="entry name" value="LEA_1"/>
</dbReference>
<gene>
    <name evidence="3" type="ORF">Tco_0924139</name>
</gene>
<evidence type="ECO:0000313" key="4">
    <source>
        <dbReference type="Proteomes" id="UP001151760"/>
    </source>
</evidence>
<dbReference type="Pfam" id="PF03760">
    <property type="entry name" value="LEA_1"/>
    <property type="match status" value="1"/>
</dbReference>
<name>A0ABQ5D335_9ASTR</name>
<comment type="caution">
    <text evidence="3">The sequence shown here is derived from an EMBL/GenBank/DDBJ whole genome shotgun (WGS) entry which is preliminary data.</text>
</comment>
<dbReference type="PANTHER" id="PTHR33493">
    <property type="entry name" value="LATE EMBRYOGENESIS ABUNDANT PROTEIN 6-RELATED"/>
    <property type="match status" value="1"/>
</dbReference>
<accession>A0ABQ5D335</accession>